<keyword evidence="2" id="KW-0408">Iron</keyword>
<organism evidence="3 4">
    <name type="scientific">Streptomyces canarius</name>
    <dbReference type="NCBI Taxonomy" id="285453"/>
    <lineage>
        <taxon>Bacteria</taxon>
        <taxon>Bacillati</taxon>
        <taxon>Actinomycetota</taxon>
        <taxon>Actinomycetes</taxon>
        <taxon>Kitasatosporales</taxon>
        <taxon>Streptomycetaceae</taxon>
        <taxon>Streptomyces</taxon>
    </lineage>
</organism>
<gene>
    <name evidence="3" type="ORF">GCM10010345_81840</name>
</gene>
<dbReference type="PRINTS" id="PR00359">
    <property type="entry name" value="BP450"/>
</dbReference>
<evidence type="ECO:0000256" key="2">
    <source>
        <dbReference type="RuleBase" id="RU000461"/>
    </source>
</evidence>
<dbReference type="Gene3D" id="1.10.630.10">
    <property type="entry name" value="Cytochrome P450"/>
    <property type="match status" value="1"/>
</dbReference>
<dbReference type="PRINTS" id="PR00385">
    <property type="entry name" value="P450"/>
</dbReference>
<reference evidence="4" key="1">
    <citation type="journal article" date="2019" name="Int. J. Syst. Evol. Microbiol.">
        <title>The Global Catalogue of Microorganisms (GCM) 10K type strain sequencing project: providing services to taxonomists for standard genome sequencing and annotation.</title>
        <authorList>
            <consortium name="The Broad Institute Genomics Platform"/>
            <consortium name="The Broad Institute Genome Sequencing Center for Infectious Disease"/>
            <person name="Wu L."/>
            <person name="Ma J."/>
        </authorList>
    </citation>
    <scope>NUCLEOTIDE SEQUENCE [LARGE SCALE GENOMIC DNA]</scope>
    <source>
        <strain evidence="4">JCM 4733</strain>
    </source>
</reference>
<evidence type="ECO:0000256" key="1">
    <source>
        <dbReference type="ARBA" id="ARBA00010617"/>
    </source>
</evidence>
<dbReference type="InterPro" id="IPR002397">
    <property type="entry name" value="Cyt_P450_B"/>
</dbReference>
<dbReference type="EMBL" id="BMVN01000055">
    <property type="protein sequence ID" value="GHA65553.1"/>
    <property type="molecule type" value="Genomic_DNA"/>
</dbReference>
<keyword evidence="4" id="KW-1185">Reference proteome</keyword>
<keyword evidence="2" id="KW-0503">Monooxygenase</keyword>
<dbReference type="CDD" id="cd11029">
    <property type="entry name" value="CYP107-like"/>
    <property type="match status" value="1"/>
</dbReference>
<keyword evidence="2" id="KW-0479">Metal-binding</keyword>
<dbReference type="RefSeq" id="WP_189894329.1">
    <property type="nucleotide sequence ID" value="NZ_BMVN01000055.1"/>
</dbReference>
<dbReference type="PROSITE" id="PS00086">
    <property type="entry name" value="CYTOCHROME_P450"/>
    <property type="match status" value="1"/>
</dbReference>
<sequence>MTELHTSSGRQLVRLDAVFKANAQAEYARLRAAGPVHRALLPSGIEGWLVVGYDEARAALTHPALLKDPVPAAEALTAAGYILNQPGVGLGGQMLEADPPEHTRLRRLVSAAFTPRRTAALAPRVEQIAHELIDALPPSGETDLIDSFTAPLPVTVIAELLGIPTADRADFRAWSSKALEVGTDGHREAVAGLHRLLGRLIADKRREPADDLLSALVAARDEEDGRLSEEELVGTALLLVVAGHETTVNLLGNGVVALLRHPGQLRLLRERPDLLPGAVEELLRYDTSVELTTHRFAAQDLVLAGVPIPRGDVVVVSLVSASRDAPLPDGADPAALDVTRPSVRHLSFGHGIHHCLGAPLARLEIQIALRTLLHRFTRLEPTTPLESLGWIPAGMMRGPVSLPVRYETG</sequence>
<dbReference type="InterPro" id="IPR017972">
    <property type="entry name" value="Cyt_P450_CS"/>
</dbReference>
<accession>A0ABQ3DCL2</accession>
<proteinExistence type="inferred from homology"/>
<keyword evidence="2" id="KW-0560">Oxidoreductase</keyword>
<dbReference type="PANTHER" id="PTHR46696">
    <property type="entry name" value="P450, PUTATIVE (EUROFUNG)-RELATED"/>
    <property type="match status" value="1"/>
</dbReference>
<dbReference type="InterPro" id="IPR001128">
    <property type="entry name" value="Cyt_P450"/>
</dbReference>
<comment type="caution">
    <text evidence="3">The sequence shown here is derived from an EMBL/GenBank/DDBJ whole genome shotgun (WGS) entry which is preliminary data.</text>
</comment>
<dbReference type="PANTHER" id="PTHR46696:SF1">
    <property type="entry name" value="CYTOCHROME P450 YJIB-RELATED"/>
    <property type="match status" value="1"/>
</dbReference>
<comment type="similarity">
    <text evidence="1 2">Belongs to the cytochrome P450 family.</text>
</comment>
<keyword evidence="2" id="KW-0349">Heme</keyword>
<protein>
    <submittedName>
        <fullName evidence="3">Cytochrome P450</fullName>
    </submittedName>
</protein>
<dbReference type="InterPro" id="IPR036396">
    <property type="entry name" value="Cyt_P450_sf"/>
</dbReference>
<evidence type="ECO:0000313" key="3">
    <source>
        <dbReference type="EMBL" id="GHA65553.1"/>
    </source>
</evidence>
<evidence type="ECO:0000313" key="4">
    <source>
        <dbReference type="Proteomes" id="UP000653644"/>
    </source>
</evidence>
<dbReference type="SUPFAM" id="SSF48264">
    <property type="entry name" value="Cytochrome P450"/>
    <property type="match status" value="1"/>
</dbReference>
<name>A0ABQ3DCL2_9ACTN</name>
<dbReference type="Pfam" id="PF00067">
    <property type="entry name" value="p450"/>
    <property type="match status" value="1"/>
</dbReference>
<dbReference type="Proteomes" id="UP000653644">
    <property type="component" value="Unassembled WGS sequence"/>
</dbReference>